<dbReference type="GO" id="GO:0000785">
    <property type="term" value="C:chromatin"/>
    <property type="evidence" value="ECO:0007669"/>
    <property type="project" value="TreeGrafter"/>
</dbReference>
<feature type="compositionally biased region" description="Basic and acidic residues" evidence="1">
    <location>
        <begin position="22"/>
        <end position="33"/>
    </location>
</feature>
<dbReference type="Proteomes" id="UP000794436">
    <property type="component" value="Unassembled WGS sequence"/>
</dbReference>
<feature type="compositionally biased region" description="Basic residues" evidence="1">
    <location>
        <begin position="1413"/>
        <end position="1422"/>
    </location>
</feature>
<accession>A0A8K1CG28</accession>
<dbReference type="InterPro" id="IPR011989">
    <property type="entry name" value="ARM-like"/>
</dbReference>
<feature type="compositionally biased region" description="Acidic residues" evidence="1">
    <location>
        <begin position="49"/>
        <end position="68"/>
    </location>
</feature>
<feature type="region of interest" description="Disordered" evidence="1">
    <location>
        <begin position="1"/>
        <end position="147"/>
    </location>
</feature>
<feature type="region of interest" description="Disordered" evidence="1">
    <location>
        <begin position="316"/>
        <end position="341"/>
    </location>
</feature>
<dbReference type="OrthoDB" id="498590at2759"/>
<keyword evidence="4" id="KW-1185">Reference proteome</keyword>
<feature type="region of interest" description="Disordered" evidence="1">
    <location>
        <begin position="792"/>
        <end position="813"/>
    </location>
</feature>
<feature type="region of interest" description="Disordered" evidence="1">
    <location>
        <begin position="1238"/>
        <end position="1266"/>
    </location>
</feature>
<sequence>MAGGLVTSEARRSTRERKKPKPIYEVEDRRVVYEDVLGEDGVLTVNDGDASDMDVDEDDDEEEEEEDAFVPPTPKSAERKKRATPSPKPPRAKRPRVVKPRKLKPVMEERPRQQASRPKTGAAGEAGATEGNQGDAEDGEDGEDDDDVFFESVKRGKCSMRDLLGEWRERYEEDPDLATREVLNFVLQACGAEGQCVPPTESLEKLDMSDLVDYVVGDLKNSNGAYPLGPRVKTAKKFHENFVDFWEALIQECYESELLFSKNVVGQLVDWLTTLSSAEVRAIRHTTTVAAYAMGTAIVDCAAKISQQLSVVQRQLNAESKSKTKSPGKNPMSRKLEQLHENKKTYEGRRDHVLEMSNLLFNAVLVHRYRDVMPEVRLESVQTLGAWATTLPDHYLKDNYLKYLGWMLNDKSADVRLGVVKMLRELYENEAFAEKLELFTSRFLARFLEMCGDVDDNVVHACVKLLIAVDKRSLISSDVELHSIEMLVFDENNEEIRKAAAEFVCLQYDAFGVAESKKTAKLTKDQLNTQTVALVEFAEEYITHHHVPPEAVETMVDAFWGLDDCQVLQDWKLLLNVLLVDKDSPDLTSEQQTLLVRLLVASVSMSVSDDREHNNAVAKKQLAQVKEEIAVTFCKELPTLLVRFQSDTEKLSLLADLVPLLTLGSDIALQPSHIKSLLDKLKNAYLSNADEVLLKTLALSIHHLRKSEHEVIKRESDVIIRELYQTLFDKLDEQLEEDERVSVRTPSAAKKAKSKRRSAKDKGLADTEFALQTSLGRVCSLAGLVNPREYLPDSKQALSSPTRRSKPDTDVDMDISTSRMDRVVSCLVDLIRRRTVKVVDLDEAFLQPDAIKFALMILYSDLLWQTQPIFERSSQDGAEPTDESVVDGESFELTRRVKASRAFLGEALVSTLEMHLEKTQHTSESTADDIAEQDDSQIAMEEIVFDNPLVESYVKSAQSTAFLTFCDTRCLFVERFQDSPAPYNSLEWTMPKVLMLLTQMYFENEMEATVSDQPEDEEGAEDVESKVNKEDSRQRKTQILAALGRASLCNPSNKRQAAAVLRFFADSDQQNQQVVKAFSKQVKSESPVRYLEVQMTALRQVYNNVLAVKEELESNEHDEATEEELQESIDSSELELKELAKKLSQSLGVGKIAASLRAPFFRFLCEGVRFSLERQIQFSFLEAVKPYLSHLDKSSTKQLHAYFEQMLERVEDVPSEGDDVGPEWRIVFAFRSSISASDRGTKAQTSKTPTKQKQNDSNGENGANEVEANDAVVSITSKANAEHEISVLATNAQSSKSRRRSSILPSKRSTRLSDDESEDDDEIDNKSQGQAEVNGGDDRLENLNETRKSKSSDTPQETQPTPPKARRSMRALDAANQVEEGESNTNSKDAEKDAQGEKEREDEEEEEEIDTRRSRRRGRARS</sequence>
<dbReference type="EMBL" id="SPLM01000074">
    <property type="protein sequence ID" value="TMW62186.1"/>
    <property type="molecule type" value="Genomic_DNA"/>
</dbReference>
<dbReference type="InterPro" id="IPR016024">
    <property type="entry name" value="ARM-type_fold"/>
</dbReference>
<dbReference type="GO" id="GO:0005634">
    <property type="term" value="C:nucleus"/>
    <property type="evidence" value="ECO:0007669"/>
    <property type="project" value="TreeGrafter"/>
</dbReference>
<dbReference type="InterPro" id="IPR039662">
    <property type="entry name" value="Cohesin_Scc3/SA"/>
</dbReference>
<dbReference type="GO" id="GO:0003682">
    <property type="term" value="F:chromatin binding"/>
    <property type="evidence" value="ECO:0007669"/>
    <property type="project" value="TreeGrafter"/>
</dbReference>
<evidence type="ECO:0000256" key="1">
    <source>
        <dbReference type="SAM" id="MobiDB-lite"/>
    </source>
</evidence>
<feature type="compositionally biased region" description="Polar residues" evidence="1">
    <location>
        <begin position="1238"/>
        <end position="1257"/>
    </location>
</feature>
<feature type="compositionally biased region" description="Basic and acidic residues" evidence="1">
    <location>
        <begin position="1336"/>
        <end position="1351"/>
    </location>
</feature>
<reference evidence="3" key="1">
    <citation type="submission" date="2019-03" db="EMBL/GenBank/DDBJ databases">
        <title>Long read genome sequence of the mycoparasitic Pythium oligandrum ATCC 38472 isolated from sugarbeet rhizosphere.</title>
        <authorList>
            <person name="Gaulin E."/>
        </authorList>
    </citation>
    <scope>NUCLEOTIDE SEQUENCE</scope>
    <source>
        <strain evidence="3">ATCC 38472_TT</strain>
    </source>
</reference>
<dbReference type="GO" id="GO:0008278">
    <property type="term" value="C:cohesin complex"/>
    <property type="evidence" value="ECO:0007669"/>
    <property type="project" value="TreeGrafter"/>
</dbReference>
<protein>
    <recommendedName>
        <fullName evidence="2">SCD domain-containing protein</fullName>
    </recommendedName>
</protein>
<dbReference type="InterPro" id="IPR020839">
    <property type="entry name" value="SCD"/>
</dbReference>
<gene>
    <name evidence="3" type="ORF">Poli38472_009679</name>
</gene>
<dbReference type="GO" id="GO:0007062">
    <property type="term" value="P:sister chromatid cohesion"/>
    <property type="evidence" value="ECO:0007669"/>
    <property type="project" value="UniProtKB-ARBA"/>
</dbReference>
<proteinExistence type="predicted"/>
<organism evidence="3 4">
    <name type="scientific">Pythium oligandrum</name>
    <name type="common">Mycoparasitic fungus</name>
    <dbReference type="NCBI Taxonomy" id="41045"/>
    <lineage>
        <taxon>Eukaryota</taxon>
        <taxon>Sar</taxon>
        <taxon>Stramenopiles</taxon>
        <taxon>Oomycota</taxon>
        <taxon>Peronosporomycetes</taxon>
        <taxon>Pythiales</taxon>
        <taxon>Pythiaceae</taxon>
        <taxon>Pythium</taxon>
    </lineage>
</organism>
<dbReference type="InterPro" id="IPR056396">
    <property type="entry name" value="HEAT_SCC3-SA"/>
</dbReference>
<dbReference type="Pfam" id="PF21581">
    <property type="entry name" value="SCD"/>
    <property type="match status" value="1"/>
</dbReference>
<feature type="region of interest" description="Disordered" evidence="1">
    <location>
        <begin position="1290"/>
        <end position="1422"/>
    </location>
</feature>
<name>A0A8K1CG28_PYTOL</name>
<feature type="compositionally biased region" description="Acidic residues" evidence="1">
    <location>
        <begin position="1013"/>
        <end position="1022"/>
    </location>
</feature>
<comment type="caution">
    <text evidence="3">The sequence shown here is derived from an EMBL/GenBank/DDBJ whole genome shotgun (WGS) entry which is preliminary data.</text>
</comment>
<feature type="compositionally biased region" description="Acidic residues" evidence="1">
    <location>
        <begin position="135"/>
        <end position="147"/>
    </location>
</feature>
<dbReference type="PANTHER" id="PTHR11199:SF0">
    <property type="entry name" value="LD34181P-RELATED"/>
    <property type="match status" value="1"/>
</dbReference>
<evidence type="ECO:0000259" key="2">
    <source>
        <dbReference type="PROSITE" id="PS51425"/>
    </source>
</evidence>
<feature type="compositionally biased region" description="Basic residues" evidence="1">
    <location>
        <begin position="750"/>
        <end position="759"/>
    </location>
</feature>
<feature type="region of interest" description="Disordered" evidence="1">
    <location>
        <begin position="1009"/>
        <end position="1031"/>
    </location>
</feature>
<dbReference type="Pfam" id="PF08514">
    <property type="entry name" value="STAG"/>
    <property type="match status" value="1"/>
</dbReference>
<feature type="compositionally biased region" description="Low complexity" evidence="1">
    <location>
        <begin position="120"/>
        <end position="131"/>
    </location>
</feature>
<feature type="domain" description="SCD" evidence="2">
    <location>
        <begin position="365"/>
        <end position="450"/>
    </location>
</feature>
<feature type="compositionally biased region" description="Basic residues" evidence="1">
    <location>
        <begin position="90"/>
        <end position="104"/>
    </location>
</feature>
<dbReference type="SUPFAM" id="SSF48371">
    <property type="entry name" value="ARM repeat"/>
    <property type="match status" value="1"/>
</dbReference>
<feature type="compositionally biased region" description="Basic and acidic residues" evidence="1">
    <location>
        <begin position="1388"/>
        <end position="1399"/>
    </location>
</feature>
<evidence type="ECO:0000313" key="4">
    <source>
        <dbReference type="Proteomes" id="UP000794436"/>
    </source>
</evidence>
<feature type="compositionally biased region" description="Acidic residues" evidence="1">
    <location>
        <begin position="1400"/>
        <end position="1409"/>
    </location>
</feature>
<feature type="region of interest" description="Disordered" evidence="1">
    <location>
        <begin position="739"/>
        <end position="759"/>
    </location>
</feature>
<dbReference type="PANTHER" id="PTHR11199">
    <property type="entry name" value="STROMAL ANTIGEN"/>
    <property type="match status" value="1"/>
</dbReference>
<evidence type="ECO:0000313" key="3">
    <source>
        <dbReference type="EMBL" id="TMW62186.1"/>
    </source>
</evidence>
<dbReference type="PROSITE" id="PS51425">
    <property type="entry name" value="SCD"/>
    <property type="match status" value="1"/>
</dbReference>
<dbReference type="Gene3D" id="1.25.10.10">
    <property type="entry name" value="Leucine-rich Repeat Variant"/>
    <property type="match status" value="1"/>
</dbReference>
<dbReference type="InterPro" id="IPR013721">
    <property type="entry name" value="STAG"/>
</dbReference>
<dbReference type="Pfam" id="PF24571">
    <property type="entry name" value="HEAT_SCC3-SA"/>
    <property type="match status" value="1"/>
</dbReference>